<reference evidence="2 3" key="1">
    <citation type="submission" date="2018-06" db="EMBL/GenBank/DDBJ databases">
        <authorList>
            <consortium name="Pathogen Informatics"/>
            <person name="Doyle S."/>
        </authorList>
    </citation>
    <scope>NUCLEOTIDE SEQUENCE [LARGE SCALE GENOMIC DNA]</scope>
    <source>
        <strain evidence="2 3">NCTC11532</strain>
    </source>
</reference>
<dbReference type="Proteomes" id="UP000255297">
    <property type="component" value="Unassembled WGS sequence"/>
</dbReference>
<protein>
    <submittedName>
        <fullName evidence="2">Small integral membrane protein</fullName>
    </submittedName>
</protein>
<keyword evidence="3" id="KW-1185">Reference proteome</keyword>
<proteinExistence type="predicted"/>
<accession>A0A378LTY4</accession>
<dbReference type="EMBL" id="UGPB01000001">
    <property type="protein sequence ID" value="STY30396.1"/>
    <property type="molecule type" value="Genomic_DNA"/>
</dbReference>
<evidence type="ECO:0000313" key="3">
    <source>
        <dbReference type="Proteomes" id="UP000255297"/>
    </source>
</evidence>
<dbReference type="RefSeq" id="WP_031563707.1">
    <property type="nucleotide sequence ID" value="NZ_CAAAIS010000004.1"/>
</dbReference>
<sequence length="66" mass="7392">MLIGALVFFAIAILMAFYRFKGTNPTLRVIARILFYFSLLAFCVLLIVYTLNSGPPLPEGKKNLPL</sequence>
<dbReference type="AlphaFoldDB" id="A0A378LTY4"/>
<name>A0A378LTY4_9GAMM</name>
<gene>
    <name evidence="2" type="ORF">NCTC11532_02387</name>
</gene>
<evidence type="ECO:0000313" key="2">
    <source>
        <dbReference type="EMBL" id="STY30396.1"/>
    </source>
</evidence>
<evidence type="ECO:0000256" key="1">
    <source>
        <dbReference type="SAM" id="Phobius"/>
    </source>
</evidence>
<keyword evidence="1" id="KW-0472">Membrane</keyword>
<organism evidence="2 3">
    <name type="scientific">Legionella wadsworthii</name>
    <dbReference type="NCBI Taxonomy" id="28088"/>
    <lineage>
        <taxon>Bacteria</taxon>
        <taxon>Pseudomonadati</taxon>
        <taxon>Pseudomonadota</taxon>
        <taxon>Gammaproteobacteria</taxon>
        <taxon>Legionellales</taxon>
        <taxon>Legionellaceae</taxon>
        <taxon>Legionella</taxon>
    </lineage>
</organism>
<keyword evidence="1" id="KW-0812">Transmembrane</keyword>
<dbReference type="OrthoDB" id="5653240at2"/>
<feature type="transmembrane region" description="Helical" evidence="1">
    <location>
        <begin position="29"/>
        <end position="51"/>
    </location>
</feature>
<keyword evidence="1" id="KW-1133">Transmembrane helix</keyword>